<gene>
    <name evidence="1" type="primary">OLE1_9</name>
    <name evidence="1" type="ORF">DSO57_1034834</name>
</gene>
<dbReference type="Proteomes" id="UP001165960">
    <property type="component" value="Unassembled WGS sequence"/>
</dbReference>
<reference evidence="1" key="1">
    <citation type="submission" date="2022-04" db="EMBL/GenBank/DDBJ databases">
        <title>Genome of the entomopathogenic fungus Entomophthora muscae.</title>
        <authorList>
            <person name="Elya C."/>
            <person name="Lovett B.R."/>
            <person name="Lee E."/>
            <person name="Macias A.M."/>
            <person name="Hajek A.E."/>
            <person name="De Bivort B.L."/>
            <person name="Kasson M.T."/>
            <person name="De Fine Licht H.H."/>
            <person name="Stajich J.E."/>
        </authorList>
    </citation>
    <scope>NUCLEOTIDE SEQUENCE</scope>
    <source>
        <strain evidence="1">Berkeley</strain>
    </source>
</reference>
<name>A0ACC2RQR3_9FUNG</name>
<comment type="caution">
    <text evidence="1">The sequence shown here is derived from an EMBL/GenBank/DDBJ whole genome shotgun (WGS) entry which is preliminary data.</text>
</comment>
<keyword evidence="1" id="KW-0560">Oxidoreductase</keyword>
<dbReference type="EMBL" id="QTSX02006686">
    <property type="protein sequence ID" value="KAJ9052378.1"/>
    <property type="molecule type" value="Genomic_DNA"/>
</dbReference>
<dbReference type="EC" id="1.14.19.1" evidence="1"/>
<organism evidence="1 2">
    <name type="scientific">Entomophthora muscae</name>
    <dbReference type="NCBI Taxonomy" id="34485"/>
    <lineage>
        <taxon>Eukaryota</taxon>
        <taxon>Fungi</taxon>
        <taxon>Fungi incertae sedis</taxon>
        <taxon>Zoopagomycota</taxon>
        <taxon>Entomophthoromycotina</taxon>
        <taxon>Entomophthoromycetes</taxon>
        <taxon>Entomophthorales</taxon>
        <taxon>Entomophthoraceae</taxon>
        <taxon>Entomophthora</taxon>
    </lineage>
</organism>
<accession>A0ACC2RQR3</accession>
<evidence type="ECO:0000313" key="2">
    <source>
        <dbReference type="Proteomes" id="UP001165960"/>
    </source>
</evidence>
<proteinExistence type="predicted"/>
<keyword evidence="2" id="KW-1185">Reference proteome</keyword>
<sequence>MESQKKIPFIELPLWRQINWPQSILLLITPIMAIYGISTTPLQAKTAIFSICFYVFSALGITAGYHRYYAHRSYQATLPFQILLVLSGTAGVQGSILWWSRDHRVHHRFTDTDKDPYNAKRGFLWSHMGWMVFKKDSATIGRAEVDDLQADPLVRLQHNYYVPLALLMTIILPTFVAGLGWGDWKGGYYYAGLLRLSLSHHATFCINSLAHWLGEATFDDKLSSRDCFITALVTMGEGYHNFHHEFPQDYRNAIKAYQYDPTKWFIYGASLLGLTYDLKIFPENEVRKGEFLMEEKRLNKMRTIINWGVDIGTLPTMSFSEYKTACDDGKHWILIDNVIHDVTHFMKEHPGGIKYIRTYIGKDSSAAFKGQVYDHSTAARNLMASMRVARIS</sequence>
<protein>
    <submittedName>
        <fullName evidence="1">Stearoyl-CoA 9-desaturase</fullName>
        <ecNumber evidence="1">1.14.19.1</ecNumber>
    </submittedName>
</protein>
<evidence type="ECO:0000313" key="1">
    <source>
        <dbReference type="EMBL" id="KAJ9052378.1"/>
    </source>
</evidence>